<feature type="transmembrane region" description="Helical" evidence="5">
    <location>
        <begin position="62"/>
        <end position="82"/>
    </location>
</feature>
<keyword evidence="4 5" id="KW-0472">Membrane</keyword>
<reference evidence="7 8" key="1">
    <citation type="submission" date="2018-01" db="EMBL/GenBank/DDBJ databases">
        <title>Glutamicibacter soli strain NHPC-3 Whole genome sequence and assembly.</title>
        <authorList>
            <person name="Choudhury P."/>
            <person name="Gupta D."/>
            <person name="Sengupta K."/>
            <person name="Jawed A."/>
            <person name="Sultana N."/>
            <person name="Saha P."/>
        </authorList>
    </citation>
    <scope>NUCLEOTIDE SEQUENCE [LARGE SCALE GENOMIC DNA]</scope>
    <source>
        <strain evidence="7 8">NHPC-3</strain>
    </source>
</reference>
<evidence type="ECO:0000313" key="7">
    <source>
        <dbReference type="EMBL" id="RBM03932.1"/>
    </source>
</evidence>
<feature type="transmembrane region" description="Helical" evidence="5">
    <location>
        <begin position="397"/>
        <end position="415"/>
    </location>
</feature>
<feature type="transmembrane region" description="Helical" evidence="5">
    <location>
        <begin position="181"/>
        <end position="204"/>
    </location>
</feature>
<feature type="transmembrane region" description="Helical" evidence="5">
    <location>
        <begin position="151"/>
        <end position="169"/>
    </location>
</feature>
<dbReference type="PANTHER" id="PTHR23534:SF1">
    <property type="entry name" value="MAJOR FACILITATOR SUPERFAMILY PROTEIN"/>
    <property type="match status" value="1"/>
</dbReference>
<name>A0A365YML0_9MICC</name>
<dbReference type="Pfam" id="PF00083">
    <property type="entry name" value="Sugar_tr"/>
    <property type="match status" value="1"/>
</dbReference>
<comment type="caution">
    <text evidence="7">The sequence shown here is derived from an EMBL/GenBank/DDBJ whole genome shotgun (WGS) entry which is preliminary data.</text>
</comment>
<evidence type="ECO:0000256" key="5">
    <source>
        <dbReference type="SAM" id="Phobius"/>
    </source>
</evidence>
<feature type="transmembrane region" description="Helical" evidence="5">
    <location>
        <begin position="89"/>
        <end position="107"/>
    </location>
</feature>
<feature type="transmembrane region" description="Helical" evidence="5">
    <location>
        <begin position="329"/>
        <end position="359"/>
    </location>
</feature>
<dbReference type="AlphaFoldDB" id="A0A365YML0"/>
<dbReference type="Gene3D" id="1.20.1250.20">
    <property type="entry name" value="MFS general substrate transporter like domains"/>
    <property type="match status" value="1"/>
</dbReference>
<feature type="transmembrane region" description="Helical" evidence="5">
    <location>
        <begin position="306"/>
        <end position="323"/>
    </location>
</feature>
<dbReference type="InterPro" id="IPR036259">
    <property type="entry name" value="MFS_trans_sf"/>
</dbReference>
<dbReference type="GO" id="GO:0005886">
    <property type="term" value="C:plasma membrane"/>
    <property type="evidence" value="ECO:0007669"/>
    <property type="project" value="UniProtKB-SubCell"/>
</dbReference>
<feature type="transmembrane region" description="Helical" evidence="5">
    <location>
        <begin position="273"/>
        <end position="294"/>
    </location>
</feature>
<dbReference type="InterPro" id="IPR020846">
    <property type="entry name" value="MFS_dom"/>
</dbReference>
<feature type="domain" description="Major facilitator superfamily (MFS) profile" evidence="6">
    <location>
        <begin position="24"/>
        <end position="420"/>
    </location>
</feature>
<comment type="subcellular location">
    <subcellularLocation>
        <location evidence="1">Cell membrane</location>
        <topology evidence="1">Multi-pass membrane protein</topology>
    </subcellularLocation>
</comment>
<keyword evidence="3 5" id="KW-1133">Transmembrane helix</keyword>
<gene>
    <name evidence="7" type="ORF">C1H84_01085</name>
</gene>
<evidence type="ECO:0000256" key="4">
    <source>
        <dbReference type="ARBA" id="ARBA00023136"/>
    </source>
</evidence>
<evidence type="ECO:0000256" key="3">
    <source>
        <dbReference type="ARBA" id="ARBA00022989"/>
    </source>
</evidence>
<evidence type="ECO:0000256" key="1">
    <source>
        <dbReference type="ARBA" id="ARBA00004651"/>
    </source>
</evidence>
<proteinExistence type="predicted"/>
<dbReference type="GO" id="GO:0022857">
    <property type="term" value="F:transmembrane transporter activity"/>
    <property type="evidence" value="ECO:0007669"/>
    <property type="project" value="InterPro"/>
</dbReference>
<dbReference type="SUPFAM" id="SSF103473">
    <property type="entry name" value="MFS general substrate transporter"/>
    <property type="match status" value="1"/>
</dbReference>
<evidence type="ECO:0000256" key="2">
    <source>
        <dbReference type="ARBA" id="ARBA00022692"/>
    </source>
</evidence>
<protein>
    <submittedName>
        <fullName evidence="7">MFS transporter</fullName>
    </submittedName>
</protein>
<feature type="transmembrane region" description="Helical" evidence="5">
    <location>
        <begin position="27"/>
        <end position="50"/>
    </location>
</feature>
<accession>A0A365YML0</accession>
<feature type="transmembrane region" description="Helical" evidence="5">
    <location>
        <begin position="113"/>
        <end position="130"/>
    </location>
</feature>
<dbReference type="PANTHER" id="PTHR23534">
    <property type="entry name" value="MFS PERMEASE"/>
    <property type="match status" value="1"/>
</dbReference>
<evidence type="ECO:0000313" key="8">
    <source>
        <dbReference type="Proteomes" id="UP000252167"/>
    </source>
</evidence>
<dbReference type="EMBL" id="POAF01000001">
    <property type="protein sequence ID" value="RBM03932.1"/>
    <property type="molecule type" value="Genomic_DNA"/>
</dbReference>
<dbReference type="InterPro" id="IPR005828">
    <property type="entry name" value="MFS_sugar_transport-like"/>
</dbReference>
<dbReference type="PROSITE" id="PS50850">
    <property type="entry name" value="MFS"/>
    <property type="match status" value="1"/>
</dbReference>
<sequence length="423" mass="43881">MITKSDARAEQLSEPQIRAIRRRSISVLALGQILGGLGGGATITLGSLLIVDVSGLDSLAGMAATMNTLGAAIMAIPLAMLARRFGRRISLSTGALIAVLGSLLIVTSAMLDLVPLLFLGMLVLGTASAMNLQSRFAATDLSDEKTRGRDLSLVVWTTTIGAVIGPNLFAPGEVVSTALGLPAYTGGFLIAMAAQLAGMSIYLLGLRPDPMKVALQQNSGSVPAVARRGGGFHLLRERPAARRAVVTVALSHAYMVALMSMTPVHMQHHGATLTLIGFTISLHVLGMYALSPLFGWLTDRVGGSRVALMGQVLLIGSSLFVWFNPEDHVMVTVALALLGLGWSASTVAGSTMVSAAAPIHERTSLQGTSDLLMNLAGALGGLSAGPLLALFGFHGLALLLLALAVVVIFANRDALKPSQRVAL</sequence>
<dbReference type="InterPro" id="IPR011701">
    <property type="entry name" value="MFS"/>
</dbReference>
<dbReference type="Pfam" id="PF07690">
    <property type="entry name" value="MFS_1"/>
    <property type="match status" value="1"/>
</dbReference>
<evidence type="ECO:0000259" key="6">
    <source>
        <dbReference type="PROSITE" id="PS50850"/>
    </source>
</evidence>
<organism evidence="7 8">
    <name type="scientific">Glutamicibacter soli</name>
    <dbReference type="NCBI Taxonomy" id="453836"/>
    <lineage>
        <taxon>Bacteria</taxon>
        <taxon>Bacillati</taxon>
        <taxon>Actinomycetota</taxon>
        <taxon>Actinomycetes</taxon>
        <taxon>Micrococcales</taxon>
        <taxon>Micrococcaceae</taxon>
        <taxon>Glutamicibacter</taxon>
    </lineage>
</organism>
<keyword evidence="2 5" id="KW-0812">Transmembrane</keyword>
<dbReference type="Proteomes" id="UP000252167">
    <property type="component" value="Unassembled WGS sequence"/>
</dbReference>
<keyword evidence="8" id="KW-1185">Reference proteome</keyword>